<feature type="chain" id="PRO_5041991703" evidence="1">
    <location>
        <begin position="20"/>
        <end position="105"/>
    </location>
</feature>
<organism evidence="2 3">
    <name type="scientific">Lates japonicus</name>
    <name type="common">Japanese lates</name>
    <dbReference type="NCBI Taxonomy" id="270547"/>
    <lineage>
        <taxon>Eukaryota</taxon>
        <taxon>Metazoa</taxon>
        <taxon>Chordata</taxon>
        <taxon>Craniata</taxon>
        <taxon>Vertebrata</taxon>
        <taxon>Euteleostomi</taxon>
        <taxon>Actinopterygii</taxon>
        <taxon>Neopterygii</taxon>
        <taxon>Teleostei</taxon>
        <taxon>Neoteleostei</taxon>
        <taxon>Acanthomorphata</taxon>
        <taxon>Carangaria</taxon>
        <taxon>Carangaria incertae sedis</taxon>
        <taxon>Centropomidae</taxon>
        <taxon>Lates</taxon>
    </lineage>
</organism>
<evidence type="ECO:0000313" key="3">
    <source>
        <dbReference type="Proteomes" id="UP001279410"/>
    </source>
</evidence>
<evidence type="ECO:0000313" key="2">
    <source>
        <dbReference type="EMBL" id="GLD72043.1"/>
    </source>
</evidence>
<name>A0AAD3NFF6_LATJO</name>
<sequence>MYLGRQLWPCLRTLPLATAALPSVTVCNGAVVVCKNADQAAVTIAYCSGELPENEGNYICKARNPVTNISLYMTKAFSVTGHASAIHFPCRGSLMLIGLFALLFN</sequence>
<keyword evidence="3" id="KW-1185">Reference proteome</keyword>
<keyword evidence="1" id="KW-0732">Signal</keyword>
<comment type="caution">
    <text evidence="2">The sequence shown here is derived from an EMBL/GenBank/DDBJ whole genome shotgun (WGS) entry which is preliminary data.</text>
</comment>
<accession>A0AAD3NFF6</accession>
<dbReference type="Proteomes" id="UP001279410">
    <property type="component" value="Unassembled WGS sequence"/>
</dbReference>
<feature type="signal peptide" evidence="1">
    <location>
        <begin position="1"/>
        <end position="19"/>
    </location>
</feature>
<reference evidence="2" key="1">
    <citation type="submission" date="2022-08" db="EMBL/GenBank/DDBJ databases">
        <title>Genome sequencing of akame (Lates japonicus).</title>
        <authorList>
            <person name="Hashiguchi Y."/>
            <person name="Takahashi H."/>
        </authorList>
    </citation>
    <scope>NUCLEOTIDE SEQUENCE</scope>
    <source>
        <strain evidence="2">Kochi</strain>
    </source>
</reference>
<proteinExistence type="predicted"/>
<dbReference type="EMBL" id="BRZM01000836">
    <property type="protein sequence ID" value="GLD72043.1"/>
    <property type="molecule type" value="Genomic_DNA"/>
</dbReference>
<evidence type="ECO:0000256" key="1">
    <source>
        <dbReference type="SAM" id="SignalP"/>
    </source>
</evidence>
<protein>
    <submittedName>
        <fullName evidence="2">Carcinoembryonic antigen-related cell adhesion molecule 5-like protein</fullName>
    </submittedName>
</protein>
<dbReference type="AlphaFoldDB" id="A0AAD3NFF6"/>
<gene>
    <name evidence="2" type="ORF">AKAME5_002336700</name>
</gene>